<dbReference type="PIRSF" id="PIRSF011396">
    <property type="entry name" value="Trp_halogenase"/>
    <property type="match status" value="1"/>
</dbReference>
<dbReference type="RefSeq" id="WP_259960271.1">
    <property type="nucleotide sequence ID" value="NZ_JAOAMV010000001.1"/>
</dbReference>
<dbReference type="PANTHER" id="PTHR43747:SF4">
    <property type="entry name" value="FLAVIN-DEPENDENT TRYPTOPHAN HALOGENASE"/>
    <property type="match status" value="1"/>
</dbReference>
<feature type="binding site" evidence="2">
    <location>
        <position position="352"/>
    </location>
    <ligand>
        <name>L-tryptophan</name>
        <dbReference type="ChEBI" id="CHEBI:57912"/>
    </ligand>
</feature>
<dbReference type="InterPro" id="IPR033856">
    <property type="entry name" value="Trp_halogen"/>
</dbReference>
<dbReference type="InterPro" id="IPR050816">
    <property type="entry name" value="Flavin-dep_Halogenase_NPB"/>
</dbReference>
<dbReference type="Gene3D" id="3.50.50.60">
    <property type="entry name" value="FAD/NAD(P)-binding domain"/>
    <property type="match status" value="1"/>
</dbReference>
<keyword evidence="2" id="KW-0274">FAD</keyword>
<dbReference type="InterPro" id="IPR036188">
    <property type="entry name" value="FAD/NAD-bd_sf"/>
</dbReference>
<dbReference type="InterPro" id="IPR006905">
    <property type="entry name" value="Flavin_halogenase"/>
</dbReference>
<dbReference type="GO" id="GO:0000166">
    <property type="term" value="F:nucleotide binding"/>
    <property type="evidence" value="ECO:0007669"/>
    <property type="project" value="UniProtKB-KW"/>
</dbReference>
<organism evidence="3 4">
    <name type="scientific">Tsuneonella litorea</name>
    <dbReference type="NCBI Taxonomy" id="2976475"/>
    <lineage>
        <taxon>Bacteria</taxon>
        <taxon>Pseudomonadati</taxon>
        <taxon>Pseudomonadota</taxon>
        <taxon>Alphaproteobacteria</taxon>
        <taxon>Sphingomonadales</taxon>
        <taxon>Erythrobacteraceae</taxon>
        <taxon>Tsuneonella</taxon>
    </lineage>
</organism>
<evidence type="ECO:0000313" key="4">
    <source>
        <dbReference type="Proteomes" id="UP001142648"/>
    </source>
</evidence>
<keyword evidence="4" id="KW-1185">Reference proteome</keyword>
<dbReference type="PANTHER" id="PTHR43747">
    <property type="entry name" value="FAD-BINDING PROTEIN"/>
    <property type="match status" value="1"/>
</dbReference>
<dbReference type="EMBL" id="JAOAMV010000001">
    <property type="protein sequence ID" value="MCT2557492.1"/>
    <property type="molecule type" value="Genomic_DNA"/>
</dbReference>
<sequence length="504" mass="54910">MSKGPVNGGPVSDHPVPPRVVVLGGGSAGWITACLLHRQWGARGGSVTLVESPEIGIIGVGEGSTPQLKALWDHLGIDEGAFMAACDATYKLGIRFTGWSERPGYESYFHPFPGPVDLHTEPAYVAACALARRGVDLPVRPDRWFLAARLADARKGPHPAPAFPFAPSYGYHFDAHKLGAFLRDWAVPRGIVHRTALVRAVERDASGDVAALVADDGERIEGDLFVDCSGFAGIIGQRALGVRFVPFAENLFNDRAVVMPSAHAEPWRPQTDAIAMSAGWRWSIPLTTRVGNGYVYSSAHISDEDAEAELRAACASEAEARVLRMKVGRVEESWHRNCLSAGLAQGFIEPLEATALHIVIASTLDFVDAYEAGGFTPRHRDRYNAGVAARYEGIRDYIVAHYRMSQRSGSPYWQEARTLDSLSDNLKAMITAWFTHADLRETNRRLYPDPPYSNASWHALFAGYGSLPDPSRMRPADQGAPDLLAPVEKTLRACEQNFATIGPA</sequence>
<proteinExistence type="predicted"/>
<keyword evidence="2" id="KW-0285">Flavoprotein</keyword>
<dbReference type="Pfam" id="PF04820">
    <property type="entry name" value="Trp_halogenase"/>
    <property type="match status" value="1"/>
</dbReference>
<evidence type="ECO:0000256" key="2">
    <source>
        <dbReference type="PIRSR" id="PIRSR011396-2"/>
    </source>
</evidence>
<accession>A0A9X3ALT8</accession>
<dbReference type="GO" id="GO:0004497">
    <property type="term" value="F:monooxygenase activity"/>
    <property type="evidence" value="ECO:0007669"/>
    <property type="project" value="InterPro"/>
</dbReference>
<name>A0A9X3ALT8_9SPHN</name>
<gene>
    <name evidence="3" type="ORF">N0B51_00710</name>
</gene>
<feature type="binding site" evidence="2">
    <location>
        <position position="343"/>
    </location>
    <ligand>
        <name>FAD</name>
        <dbReference type="ChEBI" id="CHEBI:57692"/>
    </ligand>
</feature>
<comment type="caution">
    <text evidence="3">The sequence shown here is derived from an EMBL/GenBank/DDBJ whole genome shotgun (WGS) entry which is preliminary data.</text>
</comment>
<evidence type="ECO:0000313" key="3">
    <source>
        <dbReference type="EMBL" id="MCT2557492.1"/>
    </source>
</evidence>
<feature type="binding site" evidence="2">
    <location>
        <begin position="25"/>
        <end position="28"/>
    </location>
    <ligand>
        <name>FAD</name>
        <dbReference type="ChEBI" id="CHEBI:57692"/>
    </ligand>
</feature>
<feature type="binding site" evidence="2">
    <location>
        <position position="91"/>
    </location>
    <ligand>
        <name>7-chloro-L-tryptophan</name>
        <dbReference type="ChEBI" id="CHEBI:58713"/>
    </ligand>
</feature>
<protein>
    <submittedName>
        <fullName evidence="3">Tryptophan 7-halogenase</fullName>
    </submittedName>
</protein>
<dbReference type="SUPFAM" id="SSF51905">
    <property type="entry name" value="FAD/NAD(P)-binding domain"/>
    <property type="match status" value="1"/>
</dbReference>
<keyword evidence="2" id="KW-0547">Nucleotide-binding</keyword>
<dbReference type="PROSITE" id="PS51257">
    <property type="entry name" value="PROKAR_LIPOPROTEIN"/>
    <property type="match status" value="1"/>
</dbReference>
<dbReference type="AlphaFoldDB" id="A0A9X3ALT8"/>
<feature type="binding site" evidence="2">
    <location>
        <position position="198"/>
    </location>
    <ligand>
        <name>FAD</name>
        <dbReference type="ChEBI" id="CHEBI:57692"/>
    </ligand>
</feature>
<feature type="active site" evidence="1">
    <location>
        <position position="91"/>
    </location>
</feature>
<dbReference type="Proteomes" id="UP001142648">
    <property type="component" value="Unassembled WGS sequence"/>
</dbReference>
<reference evidence="3" key="1">
    <citation type="submission" date="2022-09" db="EMBL/GenBank/DDBJ databases">
        <title>The genome sequence of Tsuneonella sp. YG55.</title>
        <authorList>
            <person name="Liu Y."/>
        </authorList>
    </citation>
    <scope>NUCLEOTIDE SEQUENCE</scope>
    <source>
        <strain evidence="3">YG55</strain>
    </source>
</reference>
<evidence type="ECO:0000256" key="1">
    <source>
        <dbReference type="PIRSR" id="PIRSR011396-1"/>
    </source>
</evidence>